<keyword evidence="2" id="KW-0378">Hydrolase</keyword>
<keyword evidence="3" id="KW-1185">Reference proteome</keyword>
<organism evidence="2 3">
    <name type="scientific">Aestuariibaculum sediminum</name>
    <dbReference type="NCBI Taxonomy" id="2770637"/>
    <lineage>
        <taxon>Bacteria</taxon>
        <taxon>Pseudomonadati</taxon>
        <taxon>Bacteroidota</taxon>
        <taxon>Flavobacteriia</taxon>
        <taxon>Flavobacteriales</taxon>
        <taxon>Flavobacteriaceae</taxon>
    </lineage>
</organism>
<accession>A0A8J6QCP2</accession>
<sequence>MKKQILILGLLAISIKGMSQQKVEEFSLNIEDINWRTTKIIEGVEVRKASANLFDSPQEISIVDIDTTLAKVKYDVGMAKVMERTSVQAKAKNAIAAINGSFFRNHSEPLGESMHFIMIDGEVKAHTVKTEYLTRATGVITVKENYIDISNWNSDKELGYNDKADDVLVSGPLLMDDGRLLHLSYASFNTKRHPRSFMAFANNHLLMVVVDGRSETAAGMTLNEVLMFGKFIGCTDIINLDGGGSSTLFVKGYDDDEIVNTPSDGKERSVKGIFYVTIR</sequence>
<feature type="domain" description="Phosphodiester glycosidase" evidence="1">
    <location>
        <begin position="93"/>
        <end position="276"/>
    </location>
</feature>
<dbReference type="PANTHER" id="PTHR40446">
    <property type="entry name" value="N-ACETYLGLUCOSAMINE-1-PHOSPHODIESTER ALPHA-N-ACETYLGLUCOSAMINIDASE"/>
    <property type="match status" value="1"/>
</dbReference>
<protein>
    <submittedName>
        <fullName evidence="2">Phosphodiester glycosidase family protein</fullName>
    </submittedName>
</protein>
<dbReference type="GO" id="GO:0016798">
    <property type="term" value="F:hydrolase activity, acting on glycosyl bonds"/>
    <property type="evidence" value="ECO:0007669"/>
    <property type="project" value="UniProtKB-KW"/>
</dbReference>
<name>A0A8J6QCP2_9FLAO</name>
<keyword evidence="2" id="KW-0326">Glycosidase</keyword>
<dbReference type="Pfam" id="PF09992">
    <property type="entry name" value="NAGPA"/>
    <property type="match status" value="1"/>
</dbReference>
<comment type="caution">
    <text evidence="2">The sequence shown here is derived from an EMBL/GenBank/DDBJ whole genome shotgun (WGS) entry which is preliminary data.</text>
</comment>
<proteinExistence type="predicted"/>
<dbReference type="RefSeq" id="WP_188231440.1">
    <property type="nucleotide sequence ID" value="NZ_JACVXB010000012.1"/>
</dbReference>
<reference evidence="2 3" key="1">
    <citation type="submission" date="2020-09" db="EMBL/GenBank/DDBJ databases">
        <title>TT11 complete genome.</title>
        <authorList>
            <person name="Wu Z."/>
        </authorList>
    </citation>
    <scope>NUCLEOTIDE SEQUENCE [LARGE SCALE GENOMIC DNA]</scope>
    <source>
        <strain evidence="2 3">TT11</strain>
    </source>
</reference>
<evidence type="ECO:0000259" key="1">
    <source>
        <dbReference type="Pfam" id="PF09992"/>
    </source>
</evidence>
<dbReference type="InterPro" id="IPR018711">
    <property type="entry name" value="NAGPA"/>
</dbReference>
<gene>
    <name evidence="2" type="ORF">ICJ83_16125</name>
</gene>
<dbReference type="EMBL" id="JACVXB010000012">
    <property type="protein sequence ID" value="MBD0833661.1"/>
    <property type="molecule type" value="Genomic_DNA"/>
</dbReference>
<dbReference type="AlphaFoldDB" id="A0A8J6QCP2"/>
<dbReference type="Proteomes" id="UP000600588">
    <property type="component" value="Unassembled WGS sequence"/>
</dbReference>
<dbReference type="PANTHER" id="PTHR40446:SF2">
    <property type="entry name" value="N-ACETYLGLUCOSAMINE-1-PHOSPHODIESTER ALPHA-N-ACETYLGLUCOSAMINIDASE"/>
    <property type="match status" value="1"/>
</dbReference>
<evidence type="ECO:0000313" key="2">
    <source>
        <dbReference type="EMBL" id="MBD0833661.1"/>
    </source>
</evidence>
<evidence type="ECO:0000313" key="3">
    <source>
        <dbReference type="Proteomes" id="UP000600588"/>
    </source>
</evidence>